<comment type="caution">
    <text evidence="2">The sequence shown here is derived from an EMBL/GenBank/DDBJ whole genome shotgun (WGS) entry which is preliminary data.</text>
</comment>
<dbReference type="GO" id="GO:0015074">
    <property type="term" value="P:DNA integration"/>
    <property type="evidence" value="ECO:0007669"/>
    <property type="project" value="InterPro"/>
</dbReference>
<reference evidence="2 3" key="1">
    <citation type="submission" date="2016-04" db="EMBL/GenBank/DDBJ databases">
        <title>The genome of Intoshia linei affirms orthonectids as highly simplified spiralians.</title>
        <authorList>
            <person name="Mikhailov K.V."/>
            <person name="Slusarev G.S."/>
            <person name="Nikitin M.A."/>
            <person name="Logacheva M.D."/>
            <person name="Penin A."/>
            <person name="Aleoshin V."/>
            <person name="Panchin Y.V."/>
        </authorList>
    </citation>
    <scope>NUCLEOTIDE SEQUENCE [LARGE SCALE GENOMIC DNA]</scope>
    <source>
        <strain evidence="2">Intl2013</strain>
        <tissue evidence="2">Whole animal</tissue>
    </source>
</reference>
<dbReference type="GO" id="GO:0003677">
    <property type="term" value="F:DNA binding"/>
    <property type="evidence" value="ECO:0007669"/>
    <property type="project" value="InterPro"/>
</dbReference>
<keyword evidence="1" id="KW-0233">DNA recombination</keyword>
<protein>
    <submittedName>
        <fullName evidence="2">Uncharacterized protein</fullName>
    </submittedName>
</protein>
<accession>A0A177ASD3</accession>
<dbReference type="SUPFAM" id="SSF56349">
    <property type="entry name" value="DNA breaking-rejoining enzymes"/>
    <property type="match status" value="1"/>
</dbReference>
<dbReference type="Proteomes" id="UP000078046">
    <property type="component" value="Unassembled WGS sequence"/>
</dbReference>
<dbReference type="InterPro" id="IPR013762">
    <property type="entry name" value="Integrase-like_cat_sf"/>
</dbReference>
<gene>
    <name evidence="2" type="ORF">A3Q56_07975</name>
</gene>
<evidence type="ECO:0000313" key="3">
    <source>
        <dbReference type="Proteomes" id="UP000078046"/>
    </source>
</evidence>
<dbReference type="InterPro" id="IPR011010">
    <property type="entry name" value="DNA_brk_join_enz"/>
</dbReference>
<name>A0A177ASD3_9BILA</name>
<evidence type="ECO:0000256" key="1">
    <source>
        <dbReference type="ARBA" id="ARBA00023172"/>
    </source>
</evidence>
<organism evidence="2 3">
    <name type="scientific">Intoshia linei</name>
    <dbReference type="NCBI Taxonomy" id="1819745"/>
    <lineage>
        <taxon>Eukaryota</taxon>
        <taxon>Metazoa</taxon>
        <taxon>Spiralia</taxon>
        <taxon>Lophotrochozoa</taxon>
        <taxon>Mesozoa</taxon>
        <taxon>Orthonectida</taxon>
        <taxon>Rhopaluridae</taxon>
        <taxon>Intoshia</taxon>
    </lineage>
</organism>
<dbReference type="Gene3D" id="1.10.443.10">
    <property type="entry name" value="Intergrase catalytic core"/>
    <property type="match status" value="1"/>
</dbReference>
<dbReference type="AlphaFoldDB" id="A0A177ASD3"/>
<dbReference type="GO" id="GO:0006310">
    <property type="term" value="P:DNA recombination"/>
    <property type="evidence" value="ECO:0007669"/>
    <property type="project" value="UniProtKB-KW"/>
</dbReference>
<keyword evidence="3" id="KW-1185">Reference proteome</keyword>
<sequence length="155" mass="17656">MKSVKGLKIIWSRLISLIMIFVASKKFEIQITFNELHKQHIVYGESKTSKLDILVTFLETAPINKKSLAMKAVAIVGFFGELRSTEIVNILINDFTVTAIEISIAITQRKTDLSGKGKFYFLISKSVEGVFPFKIINEYISLRSVKSMRLFQNFN</sequence>
<proteinExistence type="predicted"/>
<dbReference type="EMBL" id="LWCA01001947">
    <property type="protein sequence ID" value="OAF64301.1"/>
    <property type="molecule type" value="Genomic_DNA"/>
</dbReference>
<evidence type="ECO:0000313" key="2">
    <source>
        <dbReference type="EMBL" id="OAF64301.1"/>
    </source>
</evidence>